<evidence type="ECO:0000313" key="2">
    <source>
        <dbReference type="Proteomes" id="UP001240150"/>
    </source>
</evidence>
<protein>
    <submittedName>
        <fullName evidence="1">Uncharacterized protein</fullName>
    </submittedName>
</protein>
<dbReference type="EMBL" id="CP126980">
    <property type="protein sequence ID" value="WIM96698.1"/>
    <property type="molecule type" value="Genomic_DNA"/>
</dbReference>
<organism evidence="1 2">
    <name type="scientific">Actinoplanes oblitus</name>
    <dbReference type="NCBI Taxonomy" id="3040509"/>
    <lineage>
        <taxon>Bacteria</taxon>
        <taxon>Bacillati</taxon>
        <taxon>Actinomycetota</taxon>
        <taxon>Actinomycetes</taxon>
        <taxon>Micromonosporales</taxon>
        <taxon>Micromonosporaceae</taxon>
        <taxon>Actinoplanes</taxon>
    </lineage>
</organism>
<name>A0ABY8WGB2_9ACTN</name>
<reference evidence="1 2" key="1">
    <citation type="submission" date="2023-06" db="EMBL/GenBank/DDBJ databases">
        <authorList>
            <person name="Yushchuk O."/>
            <person name="Binda E."/>
            <person name="Ruckert-Reed C."/>
            <person name="Fedorenko V."/>
            <person name="Kalinowski J."/>
            <person name="Marinelli F."/>
        </authorList>
    </citation>
    <scope>NUCLEOTIDE SEQUENCE [LARGE SCALE GENOMIC DNA]</scope>
    <source>
        <strain evidence="1 2">NRRL 3884</strain>
    </source>
</reference>
<proteinExistence type="predicted"/>
<dbReference type="Proteomes" id="UP001240150">
    <property type="component" value="Chromosome"/>
</dbReference>
<gene>
    <name evidence="1" type="ORF">ACTOB_000157</name>
</gene>
<evidence type="ECO:0000313" key="1">
    <source>
        <dbReference type="EMBL" id="WIM96698.1"/>
    </source>
</evidence>
<keyword evidence="2" id="KW-1185">Reference proteome</keyword>
<dbReference type="RefSeq" id="WP_284917988.1">
    <property type="nucleotide sequence ID" value="NZ_CP126980.1"/>
</dbReference>
<sequence length="62" mass="6600">MRATRIDHTNPSADVVRRVSDVAARETPGWTPRPTREALLDAGRALAGGPVRWGLPANGDAP</sequence>
<accession>A0ABY8WGB2</accession>